<dbReference type="RefSeq" id="WP_101954530.1">
    <property type="nucleotide sequence ID" value="NZ_PKHE01000016.1"/>
</dbReference>
<dbReference type="PANTHER" id="PTHR46889">
    <property type="entry name" value="TRANSPOSASE INSF FOR INSERTION SEQUENCE IS3B-RELATED"/>
    <property type="match status" value="1"/>
</dbReference>
<evidence type="ECO:0000259" key="3">
    <source>
        <dbReference type="PROSITE" id="PS50994"/>
    </source>
</evidence>
<sequence length="374" mass="43785">MSQRRERRTYTQEFKQQMVDLLNSGKPRADIIREYELTPSSFDKWVRQAKKTGSFKEADNLTPTEKELIALRKQNQQLEMENDILKQAALIFGPKRQVFDANKHTYSISAMCKLLNISRQTYYYKTKEKPSEAALEAAVTEEFNHSRKNYGTRKIKAALAKRDILVSRRKISQIMNRRGLKSNYTKANYRKHTSNVNHSDIENPLDRAFTEREPLEAIITDLTNVRVGTTWCYVCFIIDLFNREIIGHTCCPNKDAPLVKSAFQTISHPLTEVKIFHTDRGKEFDNKLIDTILETFYIERSLSKKGCPYDNVPAENFFGIMKQEMYYGNVYHSYEALEQAIHNYIRYYNEDRIKEKLGYLSPVEYKKHYASLSA</sequence>
<dbReference type="Pfam" id="PF00665">
    <property type="entry name" value="rve"/>
    <property type="match status" value="1"/>
</dbReference>
<dbReference type="GO" id="GO:0015074">
    <property type="term" value="P:DNA integration"/>
    <property type="evidence" value="ECO:0007669"/>
    <property type="project" value="InterPro"/>
</dbReference>
<dbReference type="InterPro" id="IPR002514">
    <property type="entry name" value="Transposase_8"/>
</dbReference>
<feature type="domain" description="Integrase catalytic" evidence="3">
    <location>
        <begin position="210"/>
        <end position="370"/>
    </location>
</feature>
<comment type="caution">
    <text evidence="4">The sequence shown here is derived from an EMBL/GenBank/DDBJ whole genome shotgun (WGS) entry which is preliminary data.</text>
</comment>
<dbReference type="Pfam" id="PF01527">
    <property type="entry name" value="HTH_Tnp_1"/>
    <property type="match status" value="1"/>
</dbReference>
<dbReference type="InterPro" id="IPR050900">
    <property type="entry name" value="Transposase_IS3/IS150/IS904"/>
</dbReference>
<dbReference type="Gene3D" id="1.10.10.60">
    <property type="entry name" value="Homeodomain-like"/>
    <property type="match status" value="1"/>
</dbReference>
<dbReference type="InterPro" id="IPR001584">
    <property type="entry name" value="Integrase_cat-core"/>
</dbReference>
<dbReference type="Proteomes" id="UP000234384">
    <property type="component" value="Unassembled WGS sequence"/>
</dbReference>
<keyword evidence="2" id="KW-0175">Coiled coil</keyword>
<evidence type="ECO:0000256" key="2">
    <source>
        <dbReference type="SAM" id="Coils"/>
    </source>
</evidence>
<dbReference type="SUPFAM" id="SSF53098">
    <property type="entry name" value="Ribonuclease H-like"/>
    <property type="match status" value="1"/>
</dbReference>
<organism evidence="4 5">
    <name type="scientific">Falseniella ignava</name>
    <dbReference type="NCBI Taxonomy" id="137730"/>
    <lineage>
        <taxon>Bacteria</taxon>
        <taxon>Bacillati</taxon>
        <taxon>Bacillota</taxon>
        <taxon>Bacilli</taxon>
        <taxon>Lactobacillales</taxon>
        <taxon>Aerococcaceae</taxon>
        <taxon>Falseniella</taxon>
    </lineage>
</organism>
<gene>
    <name evidence="4" type="ORF">CYJ57_06175</name>
</gene>
<evidence type="ECO:0000313" key="4">
    <source>
        <dbReference type="EMBL" id="PKY88196.1"/>
    </source>
</evidence>
<dbReference type="Gene3D" id="3.30.420.10">
    <property type="entry name" value="Ribonuclease H-like superfamily/Ribonuclease H"/>
    <property type="match status" value="1"/>
</dbReference>
<comment type="function">
    <text evidence="1">Involved in the transposition of the insertion sequence.</text>
</comment>
<accession>A0A2I1JXU5</accession>
<dbReference type="InterPro" id="IPR048020">
    <property type="entry name" value="Transpos_IS3"/>
</dbReference>
<dbReference type="OrthoDB" id="2134864at2"/>
<dbReference type="AlphaFoldDB" id="A0A2I1JXU5"/>
<dbReference type="GO" id="GO:0004803">
    <property type="term" value="F:transposase activity"/>
    <property type="evidence" value="ECO:0007669"/>
    <property type="project" value="InterPro"/>
</dbReference>
<dbReference type="InterPro" id="IPR012337">
    <property type="entry name" value="RNaseH-like_sf"/>
</dbReference>
<dbReference type="InterPro" id="IPR009057">
    <property type="entry name" value="Homeodomain-like_sf"/>
</dbReference>
<dbReference type="GO" id="GO:0003677">
    <property type="term" value="F:DNA binding"/>
    <property type="evidence" value="ECO:0007669"/>
    <property type="project" value="InterPro"/>
</dbReference>
<protein>
    <submittedName>
        <fullName evidence="4">IS3 family transposase</fullName>
    </submittedName>
</protein>
<dbReference type="GO" id="GO:0006313">
    <property type="term" value="P:DNA transposition"/>
    <property type="evidence" value="ECO:0007669"/>
    <property type="project" value="InterPro"/>
</dbReference>
<dbReference type="InterPro" id="IPR025948">
    <property type="entry name" value="HTH-like_dom"/>
</dbReference>
<evidence type="ECO:0000256" key="1">
    <source>
        <dbReference type="ARBA" id="ARBA00002286"/>
    </source>
</evidence>
<evidence type="ECO:0000313" key="5">
    <source>
        <dbReference type="Proteomes" id="UP000234384"/>
    </source>
</evidence>
<name>A0A2I1JXU5_9LACT</name>
<dbReference type="PROSITE" id="PS50994">
    <property type="entry name" value="INTEGRASE"/>
    <property type="match status" value="1"/>
</dbReference>
<feature type="coiled-coil region" evidence="2">
    <location>
        <begin position="61"/>
        <end position="88"/>
    </location>
</feature>
<proteinExistence type="predicted"/>
<dbReference type="Pfam" id="PF13333">
    <property type="entry name" value="rve_2"/>
    <property type="match status" value="1"/>
</dbReference>
<dbReference type="Pfam" id="PF13276">
    <property type="entry name" value="HTH_21"/>
    <property type="match status" value="1"/>
</dbReference>
<dbReference type="PANTHER" id="PTHR46889:SF4">
    <property type="entry name" value="TRANSPOSASE INSO FOR INSERTION SEQUENCE ELEMENT IS911B-RELATED"/>
    <property type="match status" value="1"/>
</dbReference>
<dbReference type="SUPFAM" id="SSF46689">
    <property type="entry name" value="Homeodomain-like"/>
    <property type="match status" value="1"/>
</dbReference>
<dbReference type="EMBL" id="PKHE01000016">
    <property type="protein sequence ID" value="PKY88196.1"/>
    <property type="molecule type" value="Genomic_DNA"/>
</dbReference>
<dbReference type="InterPro" id="IPR036397">
    <property type="entry name" value="RNaseH_sf"/>
</dbReference>
<dbReference type="NCBIfam" id="NF033516">
    <property type="entry name" value="transpos_IS3"/>
    <property type="match status" value="1"/>
</dbReference>
<reference evidence="4 5" key="1">
    <citation type="submission" date="2017-12" db="EMBL/GenBank/DDBJ databases">
        <title>Phylogenetic diversity of female urinary microbiome.</title>
        <authorList>
            <person name="Thomas-White K."/>
            <person name="Wolfe A.J."/>
        </authorList>
    </citation>
    <scope>NUCLEOTIDE SEQUENCE [LARGE SCALE GENOMIC DNA]</scope>
    <source>
        <strain evidence="4 5">UMB0898</strain>
    </source>
</reference>